<dbReference type="RefSeq" id="WP_091073443.1">
    <property type="nucleotide sequence ID" value="NZ_LT629799.1"/>
</dbReference>
<dbReference type="STRING" id="546874.SAMN04488544_0920"/>
<dbReference type="AlphaFoldDB" id="A0A1H2LVL3"/>
<sequence length="354" mass="37353">MTALPVPAPLRPQPDPMPLEPVSYPQMLRTPRATRGRGVLMIVCFVAAYLLISAVLQGGALAVDVARGATSVEDLLAMKLALTPTLLIAVNLTNAACIPLSMLLQRAFFGQRGRWLHSVTGRFRWRVLGRGALVALPFWVLYLVTTLVFAPEDVQVPSGTYIALGLIVLLTTPLQAAGEEYGARGLITRGAGSWFASPRLALLVGTLLSGAVFTLAHGAGDPWLIAFYFAFAVVLSLVTWRTGGLELAVLLHTFNNLVAFGSLVLLQQDTSTVFDRGAGSAGPSVLLPGVILLLSAAALWFWASRAGLQRAYAPTAPDPALGAGFHPMPGSGFGPPPPLDPGSTYVGPWSQSGH</sequence>
<keyword evidence="2" id="KW-0812">Transmembrane</keyword>
<proteinExistence type="predicted"/>
<feature type="transmembrane region" description="Helical" evidence="2">
    <location>
        <begin position="285"/>
        <end position="303"/>
    </location>
</feature>
<keyword evidence="4" id="KW-0645">Protease</keyword>
<feature type="transmembrane region" description="Helical" evidence="2">
    <location>
        <begin position="199"/>
        <end position="217"/>
    </location>
</feature>
<protein>
    <submittedName>
        <fullName evidence="4">Membrane protease YdiL, CAAX protease family</fullName>
    </submittedName>
</protein>
<dbReference type="OrthoDB" id="2680086at2"/>
<feature type="transmembrane region" description="Helical" evidence="2">
    <location>
        <begin position="161"/>
        <end position="178"/>
    </location>
</feature>
<gene>
    <name evidence="4" type="ORF">SAMN04488544_0920</name>
</gene>
<feature type="region of interest" description="Disordered" evidence="1">
    <location>
        <begin position="331"/>
        <end position="354"/>
    </location>
</feature>
<feature type="transmembrane region" description="Helical" evidence="2">
    <location>
        <begin position="80"/>
        <end position="104"/>
    </location>
</feature>
<dbReference type="GO" id="GO:0004175">
    <property type="term" value="F:endopeptidase activity"/>
    <property type="evidence" value="ECO:0007669"/>
    <property type="project" value="UniProtKB-ARBA"/>
</dbReference>
<feature type="domain" description="CAAX prenyl protease 2/Lysostaphin resistance protein A-like" evidence="3">
    <location>
        <begin position="166"/>
        <end position="258"/>
    </location>
</feature>
<dbReference type="GO" id="GO:0080120">
    <property type="term" value="P:CAAX-box protein maturation"/>
    <property type="evidence" value="ECO:0007669"/>
    <property type="project" value="UniProtKB-ARBA"/>
</dbReference>
<organism evidence="4 5">
    <name type="scientific">Microlunatus sagamiharensis</name>
    <dbReference type="NCBI Taxonomy" id="546874"/>
    <lineage>
        <taxon>Bacteria</taxon>
        <taxon>Bacillati</taxon>
        <taxon>Actinomycetota</taxon>
        <taxon>Actinomycetes</taxon>
        <taxon>Propionibacteriales</taxon>
        <taxon>Propionibacteriaceae</taxon>
        <taxon>Microlunatus</taxon>
    </lineage>
</organism>
<evidence type="ECO:0000256" key="1">
    <source>
        <dbReference type="SAM" id="MobiDB-lite"/>
    </source>
</evidence>
<keyword evidence="2" id="KW-0472">Membrane</keyword>
<reference evidence="5" key="1">
    <citation type="submission" date="2016-10" db="EMBL/GenBank/DDBJ databases">
        <authorList>
            <person name="Varghese N."/>
            <person name="Submissions S."/>
        </authorList>
    </citation>
    <scope>NUCLEOTIDE SEQUENCE [LARGE SCALE GENOMIC DNA]</scope>
    <source>
        <strain evidence="5">DSM 21743</strain>
    </source>
</reference>
<keyword evidence="5" id="KW-1185">Reference proteome</keyword>
<feature type="transmembrane region" description="Helical" evidence="2">
    <location>
        <begin position="39"/>
        <end position="60"/>
    </location>
</feature>
<keyword evidence="4" id="KW-0378">Hydrolase</keyword>
<dbReference type="Proteomes" id="UP000198825">
    <property type="component" value="Chromosome I"/>
</dbReference>
<accession>A0A1H2LVL3</accession>
<name>A0A1H2LVL3_9ACTN</name>
<feature type="transmembrane region" description="Helical" evidence="2">
    <location>
        <begin position="247"/>
        <end position="265"/>
    </location>
</feature>
<evidence type="ECO:0000313" key="4">
    <source>
        <dbReference type="EMBL" id="SDU84969.1"/>
    </source>
</evidence>
<dbReference type="EMBL" id="LT629799">
    <property type="protein sequence ID" value="SDU84969.1"/>
    <property type="molecule type" value="Genomic_DNA"/>
</dbReference>
<evidence type="ECO:0000256" key="2">
    <source>
        <dbReference type="SAM" id="Phobius"/>
    </source>
</evidence>
<feature type="transmembrane region" description="Helical" evidence="2">
    <location>
        <begin position="125"/>
        <end position="149"/>
    </location>
</feature>
<dbReference type="GO" id="GO:0006508">
    <property type="term" value="P:proteolysis"/>
    <property type="evidence" value="ECO:0007669"/>
    <property type="project" value="UniProtKB-KW"/>
</dbReference>
<dbReference type="Pfam" id="PF02517">
    <property type="entry name" value="Rce1-like"/>
    <property type="match status" value="1"/>
</dbReference>
<dbReference type="InterPro" id="IPR003675">
    <property type="entry name" value="Rce1/LyrA-like_dom"/>
</dbReference>
<evidence type="ECO:0000259" key="3">
    <source>
        <dbReference type="Pfam" id="PF02517"/>
    </source>
</evidence>
<keyword evidence="2" id="KW-1133">Transmembrane helix</keyword>
<feature type="transmembrane region" description="Helical" evidence="2">
    <location>
        <begin position="223"/>
        <end position="240"/>
    </location>
</feature>
<evidence type="ECO:0000313" key="5">
    <source>
        <dbReference type="Proteomes" id="UP000198825"/>
    </source>
</evidence>